<protein>
    <submittedName>
        <fullName evidence="2">Uncharacterized protein</fullName>
    </submittedName>
</protein>
<accession>J3MTP9</accession>
<feature type="region of interest" description="Disordered" evidence="1">
    <location>
        <begin position="226"/>
        <end position="263"/>
    </location>
</feature>
<evidence type="ECO:0000256" key="1">
    <source>
        <dbReference type="SAM" id="MobiDB-lite"/>
    </source>
</evidence>
<sequence>MKELAMSYFIFSRFGEMANLIIGGGPQARASVSSPPSGTCSRRMSSVTNPTLYSHPSSGRFTWSMTYHTLSLSGYSAAHRSSSSRRRMSSSVRFAYTRCISVVSSGWSRSTAWITWYMGVIPLPPAITGRRRACRGLPLMMKSPRPVYSTWPSGPLTSMWAPTGSDSRYCVMSPPSGNLGCSFLKYTLTRSSNWPTSSTMLVGVYARMHSFPSMLAHTKMCLPTGRPSTWSEDGSAKRNRRTSRESSFLSTRRQGTLSRGLESATGAGALMASRMGASWERLDAPWTELSEL</sequence>
<evidence type="ECO:0000313" key="3">
    <source>
        <dbReference type="Proteomes" id="UP000006038"/>
    </source>
</evidence>
<feature type="compositionally biased region" description="Polar residues" evidence="1">
    <location>
        <begin position="245"/>
        <end position="257"/>
    </location>
</feature>
<dbReference type="EnsemblPlants" id="OB08G24800.1">
    <property type="protein sequence ID" value="OB08G24800.1"/>
    <property type="gene ID" value="OB08G24800"/>
</dbReference>
<reference evidence="2" key="1">
    <citation type="journal article" date="2013" name="Nat. Commun.">
        <title>Whole-genome sequencing of Oryza brachyantha reveals mechanisms underlying Oryza genome evolution.</title>
        <authorList>
            <person name="Chen J."/>
            <person name="Huang Q."/>
            <person name="Gao D."/>
            <person name="Wang J."/>
            <person name="Lang Y."/>
            <person name="Liu T."/>
            <person name="Li B."/>
            <person name="Bai Z."/>
            <person name="Luis Goicoechea J."/>
            <person name="Liang C."/>
            <person name="Chen C."/>
            <person name="Zhang W."/>
            <person name="Sun S."/>
            <person name="Liao Y."/>
            <person name="Zhang X."/>
            <person name="Yang L."/>
            <person name="Song C."/>
            <person name="Wang M."/>
            <person name="Shi J."/>
            <person name="Liu G."/>
            <person name="Liu J."/>
            <person name="Zhou H."/>
            <person name="Zhou W."/>
            <person name="Yu Q."/>
            <person name="An N."/>
            <person name="Chen Y."/>
            <person name="Cai Q."/>
            <person name="Wang B."/>
            <person name="Liu B."/>
            <person name="Min J."/>
            <person name="Huang Y."/>
            <person name="Wu H."/>
            <person name="Li Z."/>
            <person name="Zhang Y."/>
            <person name="Yin Y."/>
            <person name="Song W."/>
            <person name="Jiang J."/>
            <person name="Jackson S.A."/>
            <person name="Wing R.A."/>
            <person name="Wang J."/>
            <person name="Chen M."/>
        </authorList>
    </citation>
    <scope>NUCLEOTIDE SEQUENCE [LARGE SCALE GENOMIC DNA]</scope>
    <source>
        <strain evidence="2">cv. IRGC 101232</strain>
    </source>
</reference>
<dbReference type="Gramene" id="OB08G24800.1">
    <property type="protein sequence ID" value="OB08G24800.1"/>
    <property type="gene ID" value="OB08G24800"/>
</dbReference>
<name>J3MTP9_ORYBR</name>
<dbReference type="AlphaFoldDB" id="J3MTP9"/>
<keyword evidence="3" id="KW-1185">Reference proteome</keyword>
<dbReference type="HOGENOM" id="CLU_954345_0_0_1"/>
<reference evidence="2" key="2">
    <citation type="submission" date="2013-04" db="UniProtKB">
        <authorList>
            <consortium name="EnsemblPlants"/>
        </authorList>
    </citation>
    <scope>IDENTIFICATION</scope>
</reference>
<dbReference type="Proteomes" id="UP000006038">
    <property type="component" value="Chromosome 8"/>
</dbReference>
<proteinExistence type="predicted"/>
<evidence type="ECO:0000313" key="2">
    <source>
        <dbReference type="EnsemblPlants" id="OB08G24800.1"/>
    </source>
</evidence>
<organism evidence="2">
    <name type="scientific">Oryza brachyantha</name>
    <name type="common">malo sina</name>
    <dbReference type="NCBI Taxonomy" id="4533"/>
    <lineage>
        <taxon>Eukaryota</taxon>
        <taxon>Viridiplantae</taxon>
        <taxon>Streptophyta</taxon>
        <taxon>Embryophyta</taxon>
        <taxon>Tracheophyta</taxon>
        <taxon>Spermatophyta</taxon>
        <taxon>Magnoliopsida</taxon>
        <taxon>Liliopsida</taxon>
        <taxon>Poales</taxon>
        <taxon>Poaceae</taxon>
        <taxon>BOP clade</taxon>
        <taxon>Oryzoideae</taxon>
        <taxon>Oryzeae</taxon>
        <taxon>Oryzinae</taxon>
        <taxon>Oryza</taxon>
    </lineage>
</organism>